<dbReference type="EMBL" id="KB446558">
    <property type="protein sequence ID" value="EME83585.1"/>
    <property type="molecule type" value="Genomic_DNA"/>
</dbReference>
<dbReference type="RefSeq" id="XP_007926765.1">
    <property type="nucleotide sequence ID" value="XM_007928574.1"/>
</dbReference>
<gene>
    <name evidence="3" type="ORF">MYCFIDRAFT_196815</name>
</gene>
<keyword evidence="4" id="KW-1185">Reference proteome</keyword>
<dbReference type="InterPro" id="IPR056024">
    <property type="entry name" value="DUF7605"/>
</dbReference>
<feature type="compositionally biased region" description="Basic and acidic residues" evidence="1">
    <location>
        <begin position="48"/>
        <end position="59"/>
    </location>
</feature>
<feature type="region of interest" description="Disordered" evidence="1">
    <location>
        <begin position="27"/>
        <end position="59"/>
    </location>
</feature>
<dbReference type="Pfam" id="PF24564">
    <property type="entry name" value="DUF7605"/>
    <property type="match status" value="1"/>
</dbReference>
<evidence type="ECO:0000313" key="4">
    <source>
        <dbReference type="Proteomes" id="UP000016932"/>
    </source>
</evidence>
<feature type="domain" description="DUF7605" evidence="2">
    <location>
        <begin position="291"/>
        <end position="360"/>
    </location>
</feature>
<dbReference type="KEGG" id="pfj:MYCFIDRAFT_196815"/>
<dbReference type="GeneID" id="19335609"/>
<evidence type="ECO:0000259" key="2">
    <source>
        <dbReference type="Pfam" id="PF24564"/>
    </source>
</evidence>
<proteinExistence type="predicted"/>
<name>M2Z169_PSEFD</name>
<dbReference type="AlphaFoldDB" id="M2Z169"/>
<dbReference type="OrthoDB" id="410198at2759"/>
<sequence length="428" mass="47960">MIPVITHYDLGLNDALADEMSRAELAQTKASGSAGESASQKSAANTARKNELKVQKSDAEDKLRDLKTKSLDALATVRERYTTAKLERARPDLFSDRTILFPSNEAYQFHKEGESEDKISLETTNIPKIRTIAIESGGDALLRNNRKYMLRILSVIHVAKILVDEARPSALLSLVTKFSTEVDALHEVDRAQNCADRFAQDIAADLDIFVAAAVTATSKAYQALHASVFRAVVVRHGMYRRKTKDRTVYPEHGVLDQIVDSVIAAIVAMDENIKALPNTGLIYDMLIIAIERIRHLRHSSKDGLEADLSVLLQNATTSELETAYFVKAMHPIYEVAKAETGRGCTDRMRKAINHRLTHNDTNPFIITYDTMKTTHRRAAEKHITKLHTEIKKITHSLIEGLRRASNVKHRSAEEKETWNVIGKFLSDH</sequence>
<protein>
    <recommendedName>
        <fullName evidence="2">DUF7605 domain-containing protein</fullName>
    </recommendedName>
</protein>
<organism evidence="3 4">
    <name type="scientific">Pseudocercospora fijiensis (strain CIRAD86)</name>
    <name type="common">Black leaf streak disease fungus</name>
    <name type="synonym">Mycosphaerella fijiensis</name>
    <dbReference type="NCBI Taxonomy" id="383855"/>
    <lineage>
        <taxon>Eukaryota</taxon>
        <taxon>Fungi</taxon>
        <taxon>Dikarya</taxon>
        <taxon>Ascomycota</taxon>
        <taxon>Pezizomycotina</taxon>
        <taxon>Dothideomycetes</taxon>
        <taxon>Dothideomycetidae</taxon>
        <taxon>Mycosphaerellales</taxon>
        <taxon>Mycosphaerellaceae</taxon>
        <taxon>Pseudocercospora</taxon>
    </lineage>
</organism>
<dbReference type="Proteomes" id="UP000016932">
    <property type="component" value="Unassembled WGS sequence"/>
</dbReference>
<dbReference type="VEuPathDB" id="FungiDB:MYCFIDRAFT_196815"/>
<reference evidence="3 4" key="1">
    <citation type="journal article" date="2012" name="PLoS Pathog.">
        <title>Diverse lifestyles and strategies of plant pathogenesis encoded in the genomes of eighteen Dothideomycetes fungi.</title>
        <authorList>
            <person name="Ohm R.A."/>
            <person name="Feau N."/>
            <person name="Henrissat B."/>
            <person name="Schoch C.L."/>
            <person name="Horwitz B.A."/>
            <person name="Barry K.W."/>
            <person name="Condon B.J."/>
            <person name="Copeland A.C."/>
            <person name="Dhillon B."/>
            <person name="Glaser F."/>
            <person name="Hesse C.N."/>
            <person name="Kosti I."/>
            <person name="LaButti K."/>
            <person name="Lindquist E.A."/>
            <person name="Lucas S."/>
            <person name="Salamov A.A."/>
            <person name="Bradshaw R.E."/>
            <person name="Ciuffetti L."/>
            <person name="Hamelin R.C."/>
            <person name="Kema G.H.J."/>
            <person name="Lawrence C."/>
            <person name="Scott J.A."/>
            <person name="Spatafora J.W."/>
            <person name="Turgeon B.G."/>
            <person name="de Wit P.J.G.M."/>
            <person name="Zhong S."/>
            <person name="Goodwin S.B."/>
            <person name="Grigoriev I.V."/>
        </authorList>
    </citation>
    <scope>NUCLEOTIDE SEQUENCE [LARGE SCALE GENOMIC DNA]</scope>
    <source>
        <strain evidence="3 4">CIRAD86</strain>
    </source>
</reference>
<dbReference type="HOGENOM" id="CLU_641121_0_0_1"/>
<evidence type="ECO:0000256" key="1">
    <source>
        <dbReference type="SAM" id="MobiDB-lite"/>
    </source>
</evidence>
<feature type="compositionally biased region" description="Polar residues" evidence="1">
    <location>
        <begin position="28"/>
        <end position="47"/>
    </location>
</feature>
<accession>M2Z169</accession>
<evidence type="ECO:0000313" key="3">
    <source>
        <dbReference type="EMBL" id="EME83585.1"/>
    </source>
</evidence>